<dbReference type="EC" id="3.2.2.6" evidence="1"/>
<evidence type="ECO:0000259" key="5">
    <source>
        <dbReference type="PROSITE" id="PS50104"/>
    </source>
</evidence>
<evidence type="ECO:0000313" key="7">
    <source>
        <dbReference type="Proteomes" id="UP001634007"/>
    </source>
</evidence>
<evidence type="ECO:0000256" key="3">
    <source>
        <dbReference type="ARBA" id="ARBA00023027"/>
    </source>
</evidence>
<feature type="domain" description="TIR" evidence="5">
    <location>
        <begin position="189"/>
        <end position="356"/>
    </location>
</feature>
<dbReference type="EMBL" id="JBJKBG010000010">
    <property type="protein sequence ID" value="KAL3719046.1"/>
    <property type="molecule type" value="Genomic_DNA"/>
</dbReference>
<keyword evidence="2" id="KW-0378">Hydrolase</keyword>
<dbReference type="Gene3D" id="3.40.50.10140">
    <property type="entry name" value="Toll/interleukin-1 receptor homology (TIR) domain"/>
    <property type="match status" value="2"/>
</dbReference>
<evidence type="ECO:0000313" key="6">
    <source>
        <dbReference type="EMBL" id="KAL3719046.1"/>
    </source>
</evidence>
<sequence>MAGALALCVSRAGPVACGSTHYDVFLSFPGGSDTTLESFPGRLHACLAAVGVSICRPDESQAAGSSSSLLPDAAIWRSKICIPILSEDYVCSDRCLHELVQVMEGKRSARQMVLPIFNRVEPSHLRYPKGSFEKACHSDIEGVQRALFEVSMLHGWKITDGSEDEVLKIVVPTVLRCFQPDLQNVFQSARYNVFLNFRGADTRHGIAYNLYKGLMEAGVSVFKDDTNLSIGEEFGSQLLSAITRCTIYITILSPTYASSKWCLHELAKMSECSNSRGHVIMPLFYGVVPSDVRHLRGRFGDAFRSREQRLLMGATGEGLRALKDVCELKGCEVKSNNGRYDGHMVGKIVDVVLWHMCNKFRLDVPKHLLRSNADK</sequence>
<dbReference type="GO" id="GO:0061809">
    <property type="term" value="F:NAD+ nucleosidase activity, cyclic ADP-ribose generating"/>
    <property type="evidence" value="ECO:0007669"/>
    <property type="project" value="UniProtKB-EC"/>
</dbReference>
<keyword evidence="7" id="KW-1185">Reference proteome</keyword>
<keyword evidence="3" id="KW-0520">NAD</keyword>
<dbReference type="InterPro" id="IPR035897">
    <property type="entry name" value="Toll_tir_struct_dom_sf"/>
</dbReference>
<proteinExistence type="predicted"/>
<evidence type="ECO:0000256" key="4">
    <source>
        <dbReference type="ARBA" id="ARBA00047304"/>
    </source>
</evidence>
<organism evidence="6 7">
    <name type="scientific">Eucalyptus globulus</name>
    <name type="common">Tasmanian blue gum</name>
    <dbReference type="NCBI Taxonomy" id="34317"/>
    <lineage>
        <taxon>Eukaryota</taxon>
        <taxon>Viridiplantae</taxon>
        <taxon>Streptophyta</taxon>
        <taxon>Embryophyta</taxon>
        <taxon>Tracheophyta</taxon>
        <taxon>Spermatophyta</taxon>
        <taxon>Magnoliopsida</taxon>
        <taxon>eudicotyledons</taxon>
        <taxon>Gunneridae</taxon>
        <taxon>Pentapetalae</taxon>
        <taxon>rosids</taxon>
        <taxon>malvids</taxon>
        <taxon>Myrtales</taxon>
        <taxon>Myrtaceae</taxon>
        <taxon>Myrtoideae</taxon>
        <taxon>Eucalypteae</taxon>
        <taxon>Eucalyptus</taxon>
    </lineage>
</organism>
<dbReference type="Pfam" id="PF01582">
    <property type="entry name" value="TIR"/>
    <property type="match status" value="2"/>
</dbReference>
<protein>
    <recommendedName>
        <fullName evidence="1">ADP-ribosyl cyclase/cyclic ADP-ribose hydrolase</fullName>
        <ecNumber evidence="1">3.2.2.6</ecNumber>
    </recommendedName>
</protein>
<dbReference type="InterPro" id="IPR000157">
    <property type="entry name" value="TIR_dom"/>
</dbReference>
<dbReference type="SMART" id="SM00255">
    <property type="entry name" value="TIR"/>
    <property type="match status" value="2"/>
</dbReference>
<reference evidence="6 7" key="1">
    <citation type="submission" date="2024-11" db="EMBL/GenBank/DDBJ databases">
        <title>Chromosome-level genome assembly of Eucalyptus globulus Labill. provides insights into its genome evolution.</title>
        <authorList>
            <person name="Li X."/>
        </authorList>
    </citation>
    <scope>NUCLEOTIDE SEQUENCE [LARGE SCALE GENOMIC DNA]</scope>
    <source>
        <strain evidence="6">CL2024</strain>
        <tissue evidence="6">Fresh tender leaves</tissue>
    </source>
</reference>
<dbReference type="PANTHER" id="PTHR32009:SF39">
    <property type="entry name" value="TIR DOMAIN-CONTAINING PROTEIN"/>
    <property type="match status" value="1"/>
</dbReference>
<evidence type="ECO:0000256" key="2">
    <source>
        <dbReference type="ARBA" id="ARBA00022801"/>
    </source>
</evidence>
<dbReference type="AlphaFoldDB" id="A0ABD3IYY5"/>
<gene>
    <name evidence="6" type="ORF">ACJRO7_004054</name>
</gene>
<feature type="domain" description="TIR" evidence="5">
    <location>
        <begin position="20"/>
        <end position="151"/>
    </location>
</feature>
<accession>A0ABD3IYY5</accession>
<dbReference type="SUPFAM" id="SSF52200">
    <property type="entry name" value="Toll/Interleukin receptor TIR domain"/>
    <property type="match status" value="2"/>
</dbReference>
<evidence type="ECO:0000256" key="1">
    <source>
        <dbReference type="ARBA" id="ARBA00011982"/>
    </source>
</evidence>
<name>A0ABD3IYY5_EUCGL</name>
<comment type="caution">
    <text evidence="6">The sequence shown here is derived from an EMBL/GenBank/DDBJ whole genome shotgun (WGS) entry which is preliminary data.</text>
</comment>
<dbReference type="Proteomes" id="UP001634007">
    <property type="component" value="Unassembled WGS sequence"/>
</dbReference>
<comment type="catalytic activity">
    <reaction evidence="4">
        <text>NAD(+) + H2O = ADP-D-ribose + nicotinamide + H(+)</text>
        <dbReference type="Rhea" id="RHEA:16301"/>
        <dbReference type="ChEBI" id="CHEBI:15377"/>
        <dbReference type="ChEBI" id="CHEBI:15378"/>
        <dbReference type="ChEBI" id="CHEBI:17154"/>
        <dbReference type="ChEBI" id="CHEBI:57540"/>
        <dbReference type="ChEBI" id="CHEBI:57967"/>
        <dbReference type="EC" id="3.2.2.6"/>
    </reaction>
    <physiologicalReaction direction="left-to-right" evidence="4">
        <dbReference type="Rhea" id="RHEA:16302"/>
    </physiologicalReaction>
</comment>
<dbReference type="PANTHER" id="PTHR32009">
    <property type="entry name" value="TMV RESISTANCE PROTEIN N-LIKE"/>
    <property type="match status" value="1"/>
</dbReference>
<dbReference type="PROSITE" id="PS50104">
    <property type="entry name" value="TIR"/>
    <property type="match status" value="2"/>
</dbReference>